<dbReference type="NCBIfam" id="NF001813">
    <property type="entry name" value="PRK00549.1"/>
    <property type="match status" value="1"/>
</dbReference>
<evidence type="ECO:0000256" key="1">
    <source>
        <dbReference type="HAMAP-Rule" id="MF_00226"/>
    </source>
</evidence>
<dbReference type="InterPro" id="IPR001453">
    <property type="entry name" value="MoaB/Mog_dom"/>
</dbReference>
<dbReference type="InterPro" id="IPR036653">
    <property type="entry name" value="CinA-like_C"/>
</dbReference>
<dbReference type="NCBIfam" id="TIGR00200">
    <property type="entry name" value="cinA_nterm"/>
    <property type="match status" value="1"/>
</dbReference>
<dbReference type="RefSeq" id="WP_206581353.1">
    <property type="nucleotide sequence ID" value="NZ_JAFJZZ010000001.1"/>
</dbReference>
<dbReference type="SUPFAM" id="SSF53218">
    <property type="entry name" value="Molybdenum cofactor biosynthesis proteins"/>
    <property type="match status" value="1"/>
</dbReference>
<dbReference type="NCBIfam" id="TIGR00199">
    <property type="entry name" value="PncC_domain"/>
    <property type="match status" value="1"/>
</dbReference>
<dbReference type="Gene3D" id="3.30.70.2860">
    <property type="match status" value="1"/>
</dbReference>
<dbReference type="AlphaFoldDB" id="A0A939IGU7"/>
<dbReference type="SUPFAM" id="SSF142433">
    <property type="entry name" value="CinA-like"/>
    <property type="match status" value="1"/>
</dbReference>
<name>A0A939IGU7_CLOAM</name>
<dbReference type="CDD" id="cd00885">
    <property type="entry name" value="cinA"/>
    <property type="match status" value="1"/>
</dbReference>
<dbReference type="PIRSF" id="PIRSF006728">
    <property type="entry name" value="CinA"/>
    <property type="match status" value="1"/>
</dbReference>
<organism evidence="3 4">
    <name type="scientific">Clostridium aminobutyricum</name>
    <dbReference type="NCBI Taxonomy" id="33953"/>
    <lineage>
        <taxon>Bacteria</taxon>
        <taxon>Bacillati</taxon>
        <taxon>Bacillota</taxon>
        <taxon>Clostridia</taxon>
        <taxon>Eubacteriales</taxon>
        <taxon>Clostridiaceae</taxon>
        <taxon>Clostridium</taxon>
    </lineage>
</organism>
<dbReference type="HAMAP" id="MF_00226_B">
    <property type="entry name" value="CinA_B"/>
    <property type="match status" value="1"/>
</dbReference>
<reference evidence="3" key="1">
    <citation type="submission" date="2021-02" db="EMBL/GenBank/DDBJ databases">
        <title>Abyssanaerobacter marinus gen.nov., sp., nov, anaerobic bacterium isolated from the Onnuri vent field of Indian Ocean and suggestion of Mogibacteriaceae fam. nov., and proposal of reclassification of ambiguous this family's genus member.</title>
        <authorList>
            <person name="Kim Y.J."/>
            <person name="Yang J.-A."/>
        </authorList>
    </citation>
    <scope>NUCLEOTIDE SEQUENCE</scope>
    <source>
        <strain evidence="3">DSM 2634</strain>
    </source>
</reference>
<dbReference type="InterPro" id="IPR050101">
    <property type="entry name" value="CinA"/>
</dbReference>
<dbReference type="SMART" id="SM00852">
    <property type="entry name" value="MoCF_biosynth"/>
    <property type="match status" value="1"/>
</dbReference>
<evidence type="ECO:0000313" key="3">
    <source>
        <dbReference type="EMBL" id="MBN7772557.1"/>
    </source>
</evidence>
<feature type="domain" description="MoaB/Mog" evidence="2">
    <location>
        <begin position="4"/>
        <end position="170"/>
    </location>
</feature>
<dbReference type="Gene3D" id="3.40.980.10">
    <property type="entry name" value="MoaB/Mog-like domain"/>
    <property type="match status" value="1"/>
</dbReference>
<dbReference type="PANTHER" id="PTHR13939:SF0">
    <property type="entry name" value="NMN AMIDOHYDROLASE-LIKE PROTEIN YFAY"/>
    <property type="match status" value="1"/>
</dbReference>
<gene>
    <name evidence="1" type="primary">cinA</name>
    <name evidence="3" type="ORF">JYB65_04210</name>
</gene>
<proteinExistence type="inferred from homology"/>
<accession>A0A939IGU7</accession>
<dbReference type="Pfam" id="PF18146">
    <property type="entry name" value="CinA_KH"/>
    <property type="match status" value="1"/>
</dbReference>
<dbReference type="PANTHER" id="PTHR13939">
    <property type="entry name" value="NICOTINAMIDE-NUCLEOTIDE AMIDOHYDROLASE PNCC"/>
    <property type="match status" value="1"/>
</dbReference>
<sequence>MKAAILSVGTELLFGEITNTNSVYLSQQLNLLGCDVLYHYSVGDNPIRLKETIQTAFKDCDLIITSGGLGPTQDDLTKEVACETLHDELVLNESTMKALEDAFKRMKKTMTENNKKQAYVPSRAIVFDNDAGSAPGFALEENGNTIICLPGPPREMTRLFERKVKPYLESKIDGKIYHRMIRTIGIGESQLETELLDLIDNQTDPTLATYAKEGECCLRIASKRETLEEAEQAVNDMLDLIKERIGEYIYSSDDEDLVEVVAKLLMENNISISCAESCTGGLFAQTLIDIPGISAVFDRGFVTYSNQAKIEELGVKEETLEQYGAVSSQTAMEMAQGVQKASGSRLCISVTGIAGPDGGSEEKPVGLSYVGVIFDDKQVCEEIQTRNVNRKWNRNTTALYMLNIVRKIILDPDYQ</sequence>
<dbReference type="Pfam" id="PF02464">
    <property type="entry name" value="CinA"/>
    <property type="match status" value="1"/>
</dbReference>
<evidence type="ECO:0000313" key="4">
    <source>
        <dbReference type="Proteomes" id="UP000664545"/>
    </source>
</evidence>
<evidence type="ECO:0000259" key="2">
    <source>
        <dbReference type="SMART" id="SM00852"/>
    </source>
</evidence>
<dbReference type="Proteomes" id="UP000664545">
    <property type="component" value="Unassembled WGS sequence"/>
</dbReference>
<dbReference type="Pfam" id="PF00994">
    <property type="entry name" value="MoCF_biosynth"/>
    <property type="match status" value="1"/>
</dbReference>
<dbReference type="NCBIfam" id="TIGR00177">
    <property type="entry name" value="molyb_syn"/>
    <property type="match status" value="1"/>
</dbReference>
<dbReference type="InterPro" id="IPR041424">
    <property type="entry name" value="CinA_KH"/>
</dbReference>
<dbReference type="EMBL" id="JAFJZZ010000001">
    <property type="protein sequence ID" value="MBN7772557.1"/>
    <property type="molecule type" value="Genomic_DNA"/>
</dbReference>
<comment type="caution">
    <text evidence="3">The sequence shown here is derived from an EMBL/GenBank/DDBJ whole genome shotgun (WGS) entry which is preliminary data.</text>
</comment>
<comment type="similarity">
    <text evidence="1">Belongs to the CinA family.</text>
</comment>
<keyword evidence="4" id="KW-1185">Reference proteome</keyword>
<protein>
    <recommendedName>
        <fullName evidence="1">Putative competence-damage inducible protein</fullName>
    </recommendedName>
</protein>
<dbReference type="Gene3D" id="3.90.950.20">
    <property type="entry name" value="CinA-like"/>
    <property type="match status" value="1"/>
</dbReference>
<dbReference type="InterPro" id="IPR008135">
    <property type="entry name" value="Competence-induced_CinA"/>
</dbReference>
<dbReference type="InterPro" id="IPR036425">
    <property type="entry name" value="MoaB/Mog-like_dom_sf"/>
</dbReference>
<dbReference type="InterPro" id="IPR008136">
    <property type="entry name" value="CinA_C"/>
</dbReference>